<dbReference type="Proteomes" id="UP001211065">
    <property type="component" value="Unassembled WGS sequence"/>
</dbReference>
<dbReference type="GO" id="GO:0051016">
    <property type="term" value="P:barbed-end actin filament capping"/>
    <property type="evidence" value="ECO:0007669"/>
    <property type="project" value="UniProtKB-UniRule"/>
</dbReference>
<comment type="similarity">
    <text evidence="2 8">Belongs to the F-actin-capping protein beta subunit family.</text>
</comment>
<evidence type="ECO:0000256" key="5">
    <source>
        <dbReference type="ARBA" id="ARBA00022490"/>
    </source>
</evidence>
<dbReference type="GO" id="GO:0030036">
    <property type="term" value="P:actin cytoskeleton organization"/>
    <property type="evidence" value="ECO:0007669"/>
    <property type="project" value="InterPro"/>
</dbReference>
<proteinExistence type="inferred from homology"/>
<dbReference type="GO" id="GO:0005737">
    <property type="term" value="C:cytoplasm"/>
    <property type="evidence" value="ECO:0007669"/>
    <property type="project" value="InterPro"/>
</dbReference>
<keyword evidence="5 8" id="KW-0963">Cytoplasm</keyword>
<sequence>IPHLTEDLLSAVDQPLKIQKCKQTGKDFLLCDYNRDGDSYRSPWSNEYDPPVQDGPEPSEKLRKLEIQANEAFDTYRELYFEGGVSSVYMWDLDTGFAAVILIKKVSQGEVECGWDSIHVLEVLTGKSRSAQYKLTSTIILHLDTNKLGNNFNLSGNITRQMEQDLPLEDLQTGHIINIGRLVEDMESKMRSTINIIYFDKTKDIANDLRSINSLKEEKLRREIQKELAGNLNNRNKK</sequence>
<dbReference type="PROSITE" id="PS00231">
    <property type="entry name" value="F_ACTIN_CAPPING_BETA"/>
    <property type="match status" value="1"/>
</dbReference>
<evidence type="ECO:0000256" key="7">
    <source>
        <dbReference type="ARBA" id="ARBA00023212"/>
    </source>
</evidence>
<comment type="caution">
    <text evidence="9">The sequence shown here is derived from an EMBL/GenBank/DDBJ whole genome shotgun (WGS) entry which is preliminary data.</text>
</comment>
<comment type="subunit">
    <text evidence="8">Heterodimer of an alpha and a beta subunit.</text>
</comment>
<dbReference type="Pfam" id="PF01115">
    <property type="entry name" value="F_actin_cap_B"/>
    <property type="match status" value="1"/>
</dbReference>
<protein>
    <recommendedName>
        <fullName evidence="3 8">F-actin-capping protein subunit beta</fullName>
    </recommendedName>
</protein>
<dbReference type="GO" id="GO:0051015">
    <property type="term" value="F:actin filament binding"/>
    <property type="evidence" value="ECO:0007669"/>
    <property type="project" value="TreeGrafter"/>
</dbReference>
<dbReference type="PANTHER" id="PTHR10619:SF0">
    <property type="entry name" value="F-ACTIN-CAPPING PROTEIN SUBUNIT BETA ISOFORMS 1 AND 2"/>
    <property type="match status" value="1"/>
</dbReference>
<dbReference type="GO" id="GO:0008290">
    <property type="term" value="C:F-actin capping protein complex"/>
    <property type="evidence" value="ECO:0007669"/>
    <property type="project" value="UniProtKB-UniRule"/>
</dbReference>
<evidence type="ECO:0000256" key="6">
    <source>
        <dbReference type="ARBA" id="ARBA00023203"/>
    </source>
</evidence>
<keyword evidence="10" id="KW-1185">Reference proteome</keyword>
<dbReference type="AlphaFoldDB" id="A0AAD5TSV1"/>
<evidence type="ECO:0000313" key="10">
    <source>
        <dbReference type="Proteomes" id="UP001211065"/>
    </source>
</evidence>
<comment type="function">
    <text evidence="8">F-actin-capping proteins bind in a Ca(2+)-independent manner to the fast growing ends of actin filaments (barbed end) thereby blocking the exchange of subunits at these ends. Unlike other capping proteins (such as gelsolin and severin), these proteins do not sever actin filaments.</text>
</comment>
<dbReference type="InterPro" id="IPR042276">
    <property type="entry name" value="CapZ_alpha/beta_2"/>
</dbReference>
<dbReference type="InterPro" id="IPR019771">
    <property type="entry name" value="F-actin_capping_bsu_CS"/>
</dbReference>
<dbReference type="InterPro" id="IPR043175">
    <property type="entry name" value="CAPZB_N"/>
</dbReference>
<name>A0AAD5TSV1_9FUNG</name>
<dbReference type="Gene3D" id="3.90.1150.210">
    <property type="entry name" value="F-actin capping protein, beta subunit"/>
    <property type="match status" value="1"/>
</dbReference>
<keyword evidence="4 8" id="KW-0117">Actin capping</keyword>
<dbReference type="EMBL" id="JADGJW010002075">
    <property type="protein sequence ID" value="KAJ3199615.1"/>
    <property type="molecule type" value="Genomic_DNA"/>
</dbReference>
<evidence type="ECO:0000256" key="4">
    <source>
        <dbReference type="ARBA" id="ARBA00022467"/>
    </source>
</evidence>
<dbReference type="InterPro" id="IPR037282">
    <property type="entry name" value="CapZ_alpha/beta"/>
</dbReference>
<evidence type="ECO:0000256" key="1">
    <source>
        <dbReference type="ARBA" id="ARBA00004245"/>
    </source>
</evidence>
<reference evidence="9" key="1">
    <citation type="submission" date="2020-05" db="EMBL/GenBank/DDBJ databases">
        <title>Phylogenomic resolution of chytrid fungi.</title>
        <authorList>
            <person name="Stajich J.E."/>
            <person name="Amses K."/>
            <person name="Simmons R."/>
            <person name="Seto K."/>
            <person name="Myers J."/>
            <person name="Bonds A."/>
            <person name="Quandt C.A."/>
            <person name="Barry K."/>
            <person name="Liu P."/>
            <person name="Grigoriev I."/>
            <person name="Longcore J.E."/>
            <person name="James T.Y."/>
        </authorList>
    </citation>
    <scope>NUCLEOTIDE SEQUENCE</scope>
    <source>
        <strain evidence="9">JEL0476</strain>
    </source>
</reference>
<comment type="subcellular location">
    <subcellularLocation>
        <location evidence="1 8">Cytoplasm</location>
        <location evidence="1 8">Cytoskeleton</location>
    </subcellularLocation>
</comment>
<dbReference type="Gene3D" id="1.20.58.570">
    <property type="match status" value="1"/>
</dbReference>
<organism evidence="9 10">
    <name type="scientific">Clydaea vesicula</name>
    <dbReference type="NCBI Taxonomy" id="447962"/>
    <lineage>
        <taxon>Eukaryota</taxon>
        <taxon>Fungi</taxon>
        <taxon>Fungi incertae sedis</taxon>
        <taxon>Chytridiomycota</taxon>
        <taxon>Chytridiomycota incertae sedis</taxon>
        <taxon>Chytridiomycetes</taxon>
        <taxon>Lobulomycetales</taxon>
        <taxon>Lobulomycetaceae</taxon>
        <taxon>Clydaea</taxon>
    </lineage>
</organism>
<evidence type="ECO:0000256" key="8">
    <source>
        <dbReference type="RuleBase" id="RU365078"/>
    </source>
</evidence>
<dbReference type="SUPFAM" id="SSF90096">
    <property type="entry name" value="Subunits of heterodimeric actin filament capping protein Capz"/>
    <property type="match status" value="1"/>
</dbReference>
<dbReference type="PANTHER" id="PTHR10619">
    <property type="entry name" value="F-ACTIN-CAPPING PROTEIN SUBUNIT BETA"/>
    <property type="match status" value="1"/>
</dbReference>
<evidence type="ECO:0000256" key="2">
    <source>
        <dbReference type="ARBA" id="ARBA00006039"/>
    </source>
</evidence>
<keyword evidence="7 8" id="KW-0206">Cytoskeleton</keyword>
<feature type="non-terminal residue" evidence="9">
    <location>
        <position position="1"/>
    </location>
</feature>
<dbReference type="InterPro" id="IPR001698">
    <property type="entry name" value="CAPZB"/>
</dbReference>
<dbReference type="PRINTS" id="PR00192">
    <property type="entry name" value="FACTINCAPB"/>
</dbReference>
<accession>A0AAD5TSV1</accession>
<evidence type="ECO:0000313" key="9">
    <source>
        <dbReference type="EMBL" id="KAJ3199615.1"/>
    </source>
</evidence>
<keyword evidence="6 8" id="KW-0009">Actin-binding</keyword>
<gene>
    <name evidence="9" type="ORF">HK099_003082</name>
</gene>
<evidence type="ECO:0000256" key="3">
    <source>
        <dbReference type="ARBA" id="ARBA00021859"/>
    </source>
</evidence>
<dbReference type="GO" id="GO:0000902">
    <property type="term" value="P:cell morphogenesis"/>
    <property type="evidence" value="ECO:0007669"/>
    <property type="project" value="TreeGrafter"/>
</dbReference>